<dbReference type="PROSITE" id="PS51178">
    <property type="entry name" value="PASTA"/>
    <property type="match status" value="2"/>
</dbReference>
<dbReference type="PANTHER" id="PTHR30627:SF1">
    <property type="entry name" value="PEPTIDOGLYCAN D,D-TRANSPEPTIDASE FTSI"/>
    <property type="match status" value="1"/>
</dbReference>
<dbReference type="InterPro" id="IPR001460">
    <property type="entry name" value="PCN-bd_Tpept"/>
</dbReference>
<keyword evidence="3" id="KW-0472">Membrane</keyword>
<dbReference type="SMART" id="SM00740">
    <property type="entry name" value="PASTA"/>
    <property type="match status" value="2"/>
</dbReference>
<accession>A0A923I9Z1</accession>
<evidence type="ECO:0000256" key="3">
    <source>
        <dbReference type="ARBA" id="ARBA00023136"/>
    </source>
</evidence>
<dbReference type="GO" id="GO:0008658">
    <property type="term" value="F:penicillin binding"/>
    <property type="evidence" value="ECO:0007669"/>
    <property type="project" value="InterPro"/>
</dbReference>
<organism evidence="5 6">
    <name type="scientific">Anaerofilum hominis</name>
    <dbReference type="NCBI Taxonomy" id="2763016"/>
    <lineage>
        <taxon>Bacteria</taxon>
        <taxon>Bacillati</taxon>
        <taxon>Bacillota</taxon>
        <taxon>Clostridia</taxon>
        <taxon>Eubacteriales</taxon>
        <taxon>Oscillospiraceae</taxon>
        <taxon>Anaerofilum</taxon>
    </lineage>
</organism>
<dbReference type="InterPro" id="IPR005311">
    <property type="entry name" value="PBP_dimer"/>
</dbReference>
<dbReference type="Gene3D" id="3.30.10.20">
    <property type="match status" value="2"/>
</dbReference>
<gene>
    <name evidence="5" type="ORF">H8S23_08480</name>
</gene>
<dbReference type="CDD" id="cd06577">
    <property type="entry name" value="PASTA_pknB"/>
    <property type="match status" value="1"/>
</dbReference>
<dbReference type="Gene3D" id="3.40.710.10">
    <property type="entry name" value="DD-peptidase/beta-lactamase superfamily"/>
    <property type="match status" value="1"/>
</dbReference>
<dbReference type="SUPFAM" id="SSF54184">
    <property type="entry name" value="Penicillin-binding protein 2x (pbp-2x), c-terminal domain"/>
    <property type="match status" value="1"/>
</dbReference>
<dbReference type="GO" id="GO:0005886">
    <property type="term" value="C:plasma membrane"/>
    <property type="evidence" value="ECO:0007669"/>
    <property type="project" value="TreeGrafter"/>
</dbReference>
<comment type="similarity">
    <text evidence="2">Belongs to the transpeptidase family.</text>
</comment>
<dbReference type="Proteomes" id="UP000659630">
    <property type="component" value="Unassembled WGS sequence"/>
</dbReference>
<name>A0A923I9Z1_9FIRM</name>
<dbReference type="InterPro" id="IPR036138">
    <property type="entry name" value="PBP_dimer_sf"/>
</dbReference>
<comment type="subcellular location">
    <subcellularLocation>
        <location evidence="1">Membrane</location>
    </subcellularLocation>
</comment>
<dbReference type="InterPro" id="IPR012338">
    <property type="entry name" value="Beta-lactam/transpept-like"/>
</dbReference>
<dbReference type="PANTHER" id="PTHR30627">
    <property type="entry name" value="PEPTIDOGLYCAN D,D-TRANSPEPTIDASE"/>
    <property type="match status" value="1"/>
</dbReference>
<proteinExistence type="inferred from homology"/>
<sequence length="739" mass="78139">MNTVIRRRILALVAILILLGFGSVVYSLVDLQIIEYEDYKVKAANQQLKDTVIPANRGVIYDANMKVLAQSATVWTVAVAPSEIDEEDRAGIAAGLSEILGVDEQSVLDKLAKTKSSYQTIKLKVEKPVADAVRQFAIEGKGGKGYKGISLSQDSKRYYPYGNFAATVLGFTGTDNNGLSGLEAYYDDVLSGTPGRQVSAQTATGGDMGYEYDSFYAPQDGNSLVLTIDEVIQHYAEKELDRAVQDYNALARGVVIVMDVHTGGILAMATKGDYDPNNPFTIYDEAKRAEVEAVADDPATEDVDEHKQALLEAQQTQWRNKAVSDLYEPGSVFKLITASAALDSGSSTLNDSFNCTGSIKVAGTTMRCAHTEGHGAENFSQALVNSCNPAFIQIGTKMGAGTFFNYFNAFGLTRKTGIDLPGEAQSQFYTAEGLGPVQLASCSFGQSNKITPIQMITAVATIANGGDLVQPHLVSKVLDAGGNLVEDLEPEAKRQVISEETAKTICSIMQEASGRAAVKGYRVGGKSGTSQKLDSGDPEARISSFVGIAPCDDPQIAVLVILDEPQNKVLGEVFGGYLAAPVVGQIMSQALPYLGVEKIYTAEEAAEADVTVPNVTGQEVANAQVTLTRDKGLSVDVKGSGSTVVRQFPSSGTLPRGGTVTLYTEEGLADEMVTVPEVTGRDMASVEKALAAAGLNLRKDGSTGSSSVIATTQDLAAGTQVPLGTVVTVSFHDPSVSAD</sequence>
<dbReference type="Gene3D" id="3.90.1310.10">
    <property type="entry name" value="Penicillin-binding protein 2a (Domain 2)"/>
    <property type="match status" value="1"/>
</dbReference>
<feature type="domain" description="PASTA" evidence="4">
    <location>
        <begin position="669"/>
        <end position="733"/>
    </location>
</feature>
<evidence type="ECO:0000256" key="2">
    <source>
        <dbReference type="ARBA" id="ARBA00007171"/>
    </source>
</evidence>
<keyword evidence="6" id="KW-1185">Reference proteome</keyword>
<protein>
    <submittedName>
        <fullName evidence="5">PASTA domain-containing protein</fullName>
    </submittedName>
</protein>
<dbReference type="AlphaFoldDB" id="A0A923I9Z1"/>
<dbReference type="Pfam" id="PF03717">
    <property type="entry name" value="PBP_dimer"/>
    <property type="match status" value="1"/>
</dbReference>
<comment type="caution">
    <text evidence="5">The sequence shown here is derived from an EMBL/GenBank/DDBJ whole genome shotgun (WGS) entry which is preliminary data.</text>
</comment>
<evidence type="ECO:0000313" key="6">
    <source>
        <dbReference type="Proteomes" id="UP000659630"/>
    </source>
</evidence>
<reference evidence="5" key="1">
    <citation type="submission" date="2020-08" db="EMBL/GenBank/DDBJ databases">
        <title>Genome public.</title>
        <authorList>
            <person name="Liu C."/>
            <person name="Sun Q."/>
        </authorList>
    </citation>
    <scope>NUCLEOTIDE SEQUENCE</scope>
    <source>
        <strain evidence="5">BX8</strain>
    </source>
</reference>
<dbReference type="InterPro" id="IPR050515">
    <property type="entry name" value="Beta-lactam/transpept"/>
</dbReference>
<dbReference type="EMBL" id="JACONZ010000002">
    <property type="protein sequence ID" value="MBC5581546.1"/>
    <property type="molecule type" value="Genomic_DNA"/>
</dbReference>
<evidence type="ECO:0000256" key="1">
    <source>
        <dbReference type="ARBA" id="ARBA00004370"/>
    </source>
</evidence>
<feature type="domain" description="PASTA" evidence="4">
    <location>
        <begin position="606"/>
        <end position="666"/>
    </location>
</feature>
<evidence type="ECO:0000313" key="5">
    <source>
        <dbReference type="EMBL" id="MBC5581546.1"/>
    </source>
</evidence>
<dbReference type="SUPFAM" id="SSF56519">
    <property type="entry name" value="Penicillin binding protein dimerisation domain"/>
    <property type="match status" value="1"/>
</dbReference>
<evidence type="ECO:0000259" key="4">
    <source>
        <dbReference type="PROSITE" id="PS51178"/>
    </source>
</evidence>
<dbReference type="Pfam" id="PF03793">
    <property type="entry name" value="PASTA"/>
    <property type="match status" value="2"/>
</dbReference>
<dbReference type="GO" id="GO:0071555">
    <property type="term" value="P:cell wall organization"/>
    <property type="evidence" value="ECO:0007669"/>
    <property type="project" value="TreeGrafter"/>
</dbReference>
<dbReference type="InterPro" id="IPR005543">
    <property type="entry name" value="PASTA_dom"/>
</dbReference>
<dbReference type="Pfam" id="PF00905">
    <property type="entry name" value="Transpeptidase"/>
    <property type="match status" value="1"/>
</dbReference>
<dbReference type="SUPFAM" id="SSF56601">
    <property type="entry name" value="beta-lactamase/transpeptidase-like"/>
    <property type="match status" value="1"/>
</dbReference>
<dbReference type="CDD" id="cd06576">
    <property type="entry name" value="PASTA_Pbp2x-like_1"/>
    <property type="match status" value="1"/>
</dbReference>